<dbReference type="GO" id="GO:0007005">
    <property type="term" value="P:mitochondrion organization"/>
    <property type="evidence" value="ECO:0007669"/>
    <property type="project" value="InterPro"/>
</dbReference>
<reference evidence="2 3" key="1">
    <citation type="submission" date="2020-08" db="EMBL/GenBank/DDBJ databases">
        <authorList>
            <person name="Newling K."/>
            <person name="Davey J."/>
            <person name="Forrester S."/>
        </authorList>
    </citation>
    <scope>NUCLEOTIDE SEQUENCE [LARGE SCALE GENOMIC DNA]</scope>
    <source>
        <strain evidence="3">Crithidia deanei Carvalho (ATCC PRA-265)</strain>
    </source>
</reference>
<name>A0A7G2CHU2_9TRYP</name>
<feature type="region of interest" description="Disordered" evidence="1">
    <location>
        <begin position="205"/>
        <end position="255"/>
    </location>
</feature>
<keyword evidence="3" id="KW-1185">Reference proteome</keyword>
<sequence>MLQWEWPTDFSVESREAIRVAMETSIRKAMAGGGNSQIRGTVSVDLPHLGSAPPELTLSGIRSLSVEHTALVIHARYDGDFQVTLRGLSINLDTINSNNGDEPDSNHALPFFLPFEMTLKNVVLDGMVSVEFFVEVEAAEVVEKTLPSRSYSSSSSNVMHFNASHAANNELINANRAVLKGDGGGQLIPSAGRAAAPTSGYGVLLGAGGRRAMRPPESVEQPDPSRKSTGPSTDGSKDTAAAKTTSPPSGKEQGATLTSLISKKATIAKKSMKVQFFGDPLKSFNIKTNFGTIPSADSKVEGLIRMLITPTIERVMTDGITVRL</sequence>
<gene>
    <name evidence="2" type="ORF">ADEAN_000693500</name>
</gene>
<dbReference type="AlphaFoldDB" id="A0A7G2CHU2"/>
<protein>
    <submittedName>
        <fullName evidence="2">Uncharacterized protein</fullName>
    </submittedName>
</protein>
<dbReference type="PANTHER" id="PTHR28185:SF1">
    <property type="entry name" value="MITOCHONDRIAL DISTRIBUTION AND MORPHOLOGY PROTEIN 34"/>
    <property type="match status" value="1"/>
</dbReference>
<proteinExistence type="predicted"/>
<evidence type="ECO:0000313" key="2">
    <source>
        <dbReference type="EMBL" id="CAD2219430.1"/>
    </source>
</evidence>
<dbReference type="Proteomes" id="UP000515908">
    <property type="component" value="Chromosome 14"/>
</dbReference>
<evidence type="ECO:0000313" key="3">
    <source>
        <dbReference type="Proteomes" id="UP000515908"/>
    </source>
</evidence>
<dbReference type="EMBL" id="LR877158">
    <property type="protein sequence ID" value="CAD2219430.1"/>
    <property type="molecule type" value="Genomic_DNA"/>
</dbReference>
<dbReference type="PANTHER" id="PTHR28185">
    <property type="entry name" value="MITOCHONDRIAL DISTRIBUTION AND MORPHOLOGY PROTEIN 34"/>
    <property type="match status" value="1"/>
</dbReference>
<evidence type="ECO:0000256" key="1">
    <source>
        <dbReference type="SAM" id="MobiDB-lite"/>
    </source>
</evidence>
<dbReference type="InterPro" id="IPR027536">
    <property type="entry name" value="MDM34"/>
</dbReference>
<accession>A0A7G2CHU2</accession>
<dbReference type="VEuPathDB" id="TriTrypDB:ADEAN_000693500"/>
<dbReference type="GO" id="GO:0032865">
    <property type="term" value="C:ERMES complex"/>
    <property type="evidence" value="ECO:0007669"/>
    <property type="project" value="InterPro"/>
</dbReference>
<organism evidence="2 3">
    <name type="scientific">Angomonas deanei</name>
    <dbReference type="NCBI Taxonomy" id="59799"/>
    <lineage>
        <taxon>Eukaryota</taxon>
        <taxon>Discoba</taxon>
        <taxon>Euglenozoa</taxon>
        <taxon>Kinetoplastea</taxon>
        <taxon>Metakinetoplastina</taxon>
        <taxon>Trypanosomatida</taxon>
        <taxon>Trypanosomatidae</taxon>
        <taxon>Strigomonadinae</taxon>
        <taxon>Angomonas</taxon>
    </lineage>
</organism>